<dbReference type="EMBL" id="CAUYUJ010022059">
    <property type="protein sequence ID" value="CAK0908671.1"/>
    <property type="molecule type" value="Genomic_DNA"/>
</dbReference>
<reference evidence="2" key="1">
    <citation type="submission" date="2023-10" db="EMBL/GenBank/DDBJ databases">
        <authorList>
            <person name="Chen Y."/>
            <person name="Shah S."/>
            <person name="Dougan E. K."/>
            <person name="Thang M."/>
            <person name="Chan C."/>
        </authorList>
    </citation>
    <scope>NUCLEOTIDE SEQUENCE [LARGE SCALE GENOMIC DNA]</scope>
</reference>
<feature type="compositionally biased region" description="Low complexity" evidence="1">
    <location>
        <begin position="319"/>
        <end position="346"/>
    </location>
</feature>
<comment type="caution">
    <text evidence="2">The sequence shown here is derived from an EMBL/GenBank/DDBJ whole genome shotgun (WGS) entry which is preliminary data.</text>
</comment>
<evidence type="ECO:0000313" key="3">
    <source>
        <dbReference type="Proteomes" id="UP001189429"/>
    </source>
</evidence>
<name>A0ABN9YBT9_9DINO</name>
<feature type="region of interest" description="Disordered" evidence="1">
    <location>
        <begin position="247"/>
        <end position="367"/>
    </location>
</feature>
<gene>
    <name evidence="2" type="ORF">PCOR1329_LOCUS83282</name>
</gene>
<feature type="compositionally biased region" description="Low complexity" evidence="1">
    <location>
        <begin position="297"/>
        <end position="307"/>
    </location>
</feature>
<sequence>MHTVDDTLEGTEFLTLTDQPDAVPGPSPPLYRVGGVLGVMLKAQQLVSSLARRVARRKGTEVHVEERRIWCRISIEIWRRAVRMIRRCLPSHAQEVADEDDAYHDPDVEFRRGHPGSVVTCGVGVRSRALGLTEGAASEKPRRHCSLCRLIEKSNKAAADALSAAQVAIWTEVIAVIGTLAGILTSWVGYNMDESRLPQGMRVPKVDTELPGELLRTPGGGAAQAVGATAAGAVAAASWNGGFGAAVQESQASAPPAQPVRWPSETATDAAPGAPGAAGRSAAGAQPSQRGQRGSGPRAAAATAKAAPQPPEFSGAEGAGAVRAPDSAAGAPAAAAAGPQGAGQVAHPNSASEARHGLPNARLAFLP</sequence>
<dbReference type="Proteomes" id="UP001189429">
    <property type="component" value="Unassembled WGS sequence"/>
</dbReference>
<feature type="compositionally biased region" description="Low complexity" evidence="1">
    <location>
        <begin position="270"/>
        <end position="289"/>
    </location>
</feature>
<evidence type="ECO:0000256" key="1">
    <source>
        <dbReference type="SAM" id="MobiDB-lite"/>
    </source>
</evidence>
<accession>A0ABN9YBT9</accession>
<organism evidence="2 3">
    <name type="scientific">Prorocentrum cordatum</name>
    <dbReference type="NCBI Taxonomy" id="2364126"/>
    <lineage>
        <taxon>Eukaryota</taxon>
        <taxon>Sar</taxon>
        <taxon>Alveolata</taxon>
        <taxon>Dinophyceae</taxon>
        <taxon>Prorocentrales</taxon>
        <taxon>Prorocentraceae</taxon>
        <taxon>Prorocentrum</taxon>
    </lineage>
</organism>
<protein>
    <submittedName>
        <fullName evidence="2">Uncharacterized protein</fullName>
    </submittedName>
</protein>
<feature type="region of interest" description="Disordered" evidence="1">
    <location>
        <begin position="1"/>
        <end position="27"/>
    </location>
</feature>
<keyword evidence="3" id="KW-1185">Reference proteome</keyword>
<evidence type="ECO:0000313" key="2">
    <source>
        <dbReference type="EMBL" id="CAK0908671.1"/>
    </source>
</evidence>
<proteinExistence type="predicted"/>